<dbReference type="SUPFAM" id="SSF52317">
    <property type="entry name" value="Class I glutamine amidotransferase-like"/>
    <property type="match status" value="1"/>
</dbReference>
<name>A0A1I6XK21_9FLAO</name>
<evidence type="ECO:0000313" key="2">
    <source>
        <dbReference type="EMBL" id="SFT38453.1"/>
    </source>
</evidence>
<dbReference type="SUPFAM" id="SSF102588">
    <property type="entry name" value="LmbE-like"/>
    <property type="match status" value="1"/>
</dbReference>
<dbReference type="OrthoDB" id="9759749at2"/>
<dbReference type="InterPro" id="IPR003737">
    <property type="entry name" value="GlcNAc_PI_deacetylase-related"/>
</dbReference>
<keyword evidence="3" id="KW-1185">Reference proteome</keyword>
<feature type="chain" id="PRO_5014938741" evidence="1">
    <location>
        <begin position="24"/>
        <end position="819"/>
    </location>
</feature>
<feature type="signal peptide" evidence="1">
    <location>
        <begin position="1"/>
        <end position="23"/>
    </location>
</feature>
<dbReference type="Proteomes" id="UP000236454">
    <property type="component" value="Unassembled WGS sequence"/>
</dbReference>
<evidence type="ECO:0000313" key="3">
    <source>
        <dbReference type="Proteomes" id="UP000236454"/>
    </source>
</evidence>
<dbReference type="CDD" id="cd03143">
    <property type="entry name" value="A4_beta-galactosidase_middle_domain"/>
    <property type="match status" value="1"/>
</dbReference>
<gene>
    <name evidence="2" type="ORF">SAMN05216474_0253</name>
</gene>
<keyword evidence="1" id="KW-0732">Signal</keyword>
<dbReference type="AlphaFoldDB" id="A0A1I6XK21"/>
<dbReference type="Gene3D" id="3.40.50.880">
    <property type="match status" value="1"/>
</dbReference>
<dbReference type="STRING" id="477690.SAMN05216474_0253"/>
<dbReference type="EMBL" id="FPAS01000001">
    <property type="protein sequence ID" value="SFT38453.1"/>
    <property type="molecule type" value="Genomic_DNA"/>
</dbReference>
<dbReference type="Gene3D" id="3.40.50.10320">
    <property type="entry name" value="LmbE-like"/>
    <property type="match status" value="1"/>
</dbReference>
<dbReference type="InterPro" id="IPR024078">
    <property type="entry name" value="LmbE-like_dom_sf"/>
</dbReference>
<evidence type="ECO:0000256" key="1">
    <source>
        <dbReference type="SAM" id="SignalP"/>
    </source>
</evidence>
<accession>A0A1I6XK21</accession>
<organism evidence="2 3">
    <name type="scientific">Lishizhenia tianjinensis</name>
    <dbReference type="NCBI Taxonomy" id="477690"/>
    <lineage>
        <taxon>Bacteria</taxon>
        <taxon>Pseudomonadati</taxon>
        <taxon>Bacteroidota</taxon>
        <taxon>Flavobacteriia</taxon>
        <taxon>Flavobacteriales</taxon>
        <taxon>Crocinitomicaceae</taxon>
        <taxon>Lishizhenia</taxon>
    </lineage>
</organism>
<reference evidence="2 3" key="1">
    <citation type="submission" date="2016-10" db="EMBL/GenBank/DDBJ databases">
        <authorList>
            <person name="de Groot N.N."/>
        </authorList>
    </citation>
    <scope>NUCLEOTIDE SEQUENCE [LARGE SCALE GENOMIC DNA]</scope>
    <source>
        <strain evidence="2 3">CGMCC 1.7005</strain>
    </source>
</reference>
<dbReference type="InterPro" id="IPR029062">
    <property type="entry name" value="Class_I_gatase-like"/>
</dbReference>
<protein>
    <submittedName>
        <fullName evidence="2">N-acetylglucosaminyl deacetylase, LmbE family</fullName>
    </submittedName>
</protein>
<dbReference type="RefSeq" id="WP_090245460.1">
    <property type="nucleotide sequence ID" value="NZ_FPAS01000001.1"/>
</dbReference>
<dbReference type="Pfam" id="PF02585">
    <property type="entry name" value="PIG-L"/>
    <property type="match status" value="1"/>
</dbReference>
<sequence length="819" mass="92109">MRRNYITQGILVLTLFFTSFAQAAQPASSIYVQVQKLHSLKRVLYVAAHPDDENTRALAWFSLGEKAETAYFSLTRGDGGQNLIGNELGDALGVLRTQELLAARSHDHAKQYFSHAVDFGYSKSAEESFQKWGKDVLMADLVLMIRRFKPDVIVTRFPPDERAGHGHHTASALLALEAFDKAADATYLPEQVKELGTWQVNSVYWNSSYWWNPSIADSAQNNPDYLVKDIGGYAPLLGQSYNEIGTLARSQHKCQGFGNLLERGEQTEYFQYLKGKKLKNSFFEHAQRDWFNLTKSNVDKHFHKLLENFNFQDPAQNIPALLEILDYMEQIVDPQLRDEKVALCKEIIAQCLGMNLELLADDHSFALGYKIPLELVAINRSSTPVRLKTLRLNDGTEIEIGTELPNNKEYKHALTTAPTTLLSTPYWLRSSHTDLYTINDEQNILRAENRAAVHGNLEVEIFGESFTLPVAADYKWRDPSYGERRRPLVIAPSLTATLDQNILIAKPGVEKEIVLTLHGYHSNYEDELSVIAPEGWTINLSKIAVHFTKKHQEQSVTLKLTPNAGAKSGELIIKDSKGNRVFDATEISYDHIPTQVIFSPAALKCIPLDLQVKENLKVAYIKGVEDDVANAIRQLGVQVDEFEVSDLVTIDLSNYTTVVLGIRIYNVHPELENFHPQIENFVKAGGNLIIQYNTASRSGDFSPFSPLPFKIGRNRVTEEDATAIILNPEHPIFTQPNAITNNDFEGWVQERGLYFAENYSPEYQALLSWADQGEAPQEGALVVAKMGEGQVVYTGISFFRELPKGVMGAYRLFANLLSY</sequence>
<proteinExistence type="predicted"/>